<keyword evidence="2" id="KW-1133">Transmembrane helix</keyword>
<feature type="region of interest" description="Disordered" evidence="1">
    <location>
        <begin position="593"/>
        <end position="613"/>
    </location>
</feature>
<accession>A0A8H6ZC80</accession>
<feature type="transmembrane region" description="Helical" evidence="2">
    <location>
        <begin position="70"/>
        <end position="92"/>
    </location>
</feature>
<keyword evidence="2" id="KW-0812">Transmembrane</keyword>
<dbReference type="AlphaFoldDB" id="A0A8H6ZC80"/>
<protein>
    <submittedName>
        <fullName evidence="3">Uncharacterized protein</fullName>
    </submittedName>
</protein>
<feature type="transmembrane region" description="Helical" evidence="2">
    <location>
        <begin position="148"/>
        <end position="171"/>
    </location>
</feature>
<evidence type="ECO:0000256" key="1">
    <source>
        <dbReference type="SAM" id="MobiDB-lite"/>
    </source>
</evidence>
<comment type="caution">
    <text evidence="3">The sequence shown here is derived from an EMBL/GenBank/DDBJ whole genome shotgun (WGS) entry which is preliminary data.</text>
</comment>
<keyword evidence="2" id="KW-0472">Membrane</keyword>
<organism evidence="3 4">
    <name type="scientific">Mycena sanguinolenta</name>
    <dbReference type="NCBI Taxonomy" id="230812"/>
    <lineage>
        <taxon>Eukaryota</taxon>
        <taxon>Fungi</taxon>
        <taxon>Dikarya</taxon>
        <taxon>Basidiomycota</taxon>
        <taxon>Agaricomycotina</taxon>
        <taxon>Agaricomycetes</taxon>
        <taxon>Agaricomycetidae</taxon>
        <taxon>Agaricales</taxon>
        <taxon>Marasmiineae</taxon>
        <taxon>Mycenaceae</taxon>
        <taxon>Mycena</taxon>
    </lineage>
</organism>
<feature type="transmembrane region" description="Helical" evidence="2">
    <location>
        <begin position="113"/>
        <end position="136"/>
    </location>
</feature>
<evidence type="ECO:0000313" key="4">
    <source>
        <dbReference type="Proteomes" id="UP000623467"/>
    </source>
</evidence>
<name>A0A8H6ZC80_9AGAR</name>
<feature type="transmembrane region" description="Helical" evidence="2">
    <location>
        <begin position="299"/>
        <end position="321"/>
    </location>
</feature>
<feature type="transmembrane region" description="Helical" evidence="2">
    <location>
        <begin position="183"/>
        <end position="208"/>
    </location>
</feature>
<dbReference type="OrthoDB" id="3024831at2759"/>
<feature type="transmembrane region" description="Helical" evidence="2">
    <location>
        <begin position="341"/>
        <end position="362"/>
    </location>
</feature>
<gene>
    <name evidence="3" type="ORF">MSAN_00053500</name>
</gene>
<sequence>MRFNNGRFTAARQTEKAEMLSPCCLFGSTLKSLIKSKGTRIFPSLVLPRSTMASQSIPVYISRLQVIPPAMLLLVPLATVVLFFVAVSRTVVQHRHEPVLIHVQLLDRRRRRVAWVFPVVFSLALLAIVVGALVYFRGKELEGGAFTVAVAECIVTSVLYVELSVSALYLLNVVADLRSIQPVIFYCYSMVLAAILFSATFLSVMGLFMAAPPLLAPILYLSMAILTMPVITFSFLSTLSVSEAASLAPQITLSSTYSYPAFSSDSEKRQMMLDDVDVPSPTLEMSAYSSYFASRRIPVYILCGQISAVIHFAFAIGLLVLLPDQSSLPSTLTSEEVAAGLWVEALVFRIIQTVFLVAWIICTMSAFLRTTVFEGEPPCAASLDEDVDADDGVRRHRVHGPPAPRAPPPVQVALVVVLFPASAKAPHCTAPREPGGLPEPARSVCVYALQPHGRAAALPRGDAAFGYGERPTRMSAWGTLPLSPGPPPVIPPRPPPNVLVFNPPSKRLPSLRDLAARVSAVPSAADSGVYVGSVTDGNGNKNLSTKRSMSFFSYTTPSAYSQEGETADEYDGAFDVEEARLAQMLLRRLDAAGTGGGGWKLKRNGSTASRRRS</sequence>
<feature type="transmembrane region" description="Helical" evidence="2">
    <location>
        <begin position="214"/>
        <end position="236"/>
    </location>
</feature>
<proteinExistence type="predicted"/>
<evidence type="ECO:0000313" key="3">
    <source>
        <dbReference type="EMBL" id="KAF7376380.1"/>
    </source>
</evidence>
<reference evidence="3" key="1">
    <citation type="submission" date="2020-05" db="EMBL/GenBank/DDBJ databases">
        <title>Mycena genomes resolve the evolution of fungal bioluminescence.</title>
        <authorList>
            <person name="Tsai I.J."/>
        </authorList>
    </citation>
    <scope>NUCLEOTIDE SEQUENCE</scope>
    <source>
        <strain evidence="3">160909Yilan</strain>
    </source>
</reference>
<dbReference type="Proteomes" id="UP000623467">
    <property type="component" value="Unassembled WGS sequence"/>
</dbReference>
<dbReference type="EMBL" id="JACAZH010000001">
    <property type="protein sequence ID" value="KAF7376380.1"/>
    <property type="molecule type" value="Genomic_DNA"/>
</dbReference>
<evidence type="ECO:0000256" key="2">
    <source>
        <dbReference type="SAM" id="Phobius"/>
    </source>
</evidence>
<keyword evidence="4" id="KW-1185">Reference proteome</keyword>
<feature type="compositionally biased region" description="Polar residues" evidence="1">
    <location>
        <begin position="604"/>
        <end position="613"/>
    </location>
</feature>